<dbReference type="OrthoDB" id="4864163at2759"/>
<feature type="region of interest" description="Disordered" evidence="1">
    <location>
        <begin position="1"/>
        <end position="20"/>
    </location>
</feature>
<protein>
    <submittedName>
        <fullName evidence="2">Uncharacterized protein</fullName>
    </submittedName>
</protein>
<proteinExistence type="predicted"/>
<dbReference type="EMBL" id="ML975352">
    <property type="protein sequence ID" value="KAF1831867.1"/>
    <property type="molecule type" value="Genomic_DNA"/>
</dbReference>
<evidence type="ECO:0000256" key="1">
    <source>
        <dbReference type="SAM" id="MobiDB-lite"/>
    </source>
</evidence>
<feature type="compositionally biased region" description="Low complexity" evidence="1">
    <location>
        <begin position="7"/>
        <end position="17"/>
    </location>
</feature>
<name>A0A6A5K9Y2_9PLEO</name>
<sequence>MSDSDDSSPQSDSTSASDTDDEFAQIRAYATSDIALDAILPLLHPINGDDDFDIISLRGSRAQVVCQRHRTDVNGAENLHSKLFLIFDREPAQQRGVLLVNLKPYHGIPDAFRYLPEQATNCIASLNLVNTEWNEVRTSSDTARTESWPANWFALYSLLPAGQEGAFSMILKAMNDGVQYVGSDAEGEEPGGEARKFHRGIIRSEDNLPNIIAQHTAYARDHGLDVERFAVVDQEEKEDGILLVQVQEQQADSFRCKLPVAGELLFWIYIGFMTWDDAKSFASNVGHSVLE</sequence>
<dbReference type="AlphaFoldDB" id="A0A6A5K9Y2"/>
<keyword evidence="3" id="KW-1185">Reference proteome</keyword>
<accession>A0A6A5K9Y2</accession>
<evidence type="ECO:0000313" key="2">
    <source>
        <dbReference type="EMBL" id="KAF1831867.1"/>
    </source>
</evidence>
<organism evidence="2 3">
    <name type="scientific">Decorospora gaudefroyi</name>
    <dbReference type="NCBI Taxonomy" id="184978"/>
    <lineage>
        <taxon>Eukaryota</taxon>
        <taxon>Fungi</taxon>
        <taxon>Dikarya</taxon>
        <taxon>Ascomycota</taxon>
        <taxon>Pezizomycotina</taxon>
        <taxon>Dothideomycetes</taxon>
        <taxon>Pleosporomycetidae</taxon>
        <taxon>Pleosporales</taxon>
        <taxon>Pleosporineae</taxon>
        <taxon>Pleosporaceae</taxon>
        <taxon>Decorospora</taxon>
    </lineage>
</organism>
<evidence type="ECO:0000313" key="3">
    <source>
        <dbReference type="Proteomes" id="UP000800040"/>
    </source>
</evidence>
<dbReference type="Proteomes" id="UP000800040">
    <property type="component" value="Unassembled WGS sequence"/>
</dbReference>
<reference evidence="2" key="1">
    <citation type="submission" date="2020-01" db="EMBL/GenBank/DDBJ databases">
        <authorList>
            <consortium name="DOE Joint Genome Institute"/>
            <person name="Haridas S."/>
            <person name="Albert R."/>
            <person name="Binder M."/>
            <person name="Bloem J."/>
            <person name="Labutti K."/>
            <person name="Salamov A."/>
            <person name="Andreopoulos B."/>
            <person name="Baker S.E."/>
            <person name="Barry K."/>
            <person name="Bills G."/>
            <person name="Bluhm B.H."/>
            <person name="Cannon C."/>
            <person name="Castanera R."/>
            <person name="Culley D.E."/>
            <person name="Daum C."/>
            <person name="Ezra D."/>
            <person name="Gonzalez J.B."/>
            <person name="Henrissat B."/>
            <person name="Kuo A."/>
            <person name="Liang C."/>
            <person name="Lipzen A."/>
            <person name="Lutzoni F."/>
            <person name="Magnuson J."/>
            <person name="Mondo S."/>
            <person name="Nolan M."/>
            <person name="Ohm R."/>
            <person name="Pangilinan J."/>
            <person name="Park H.-J."/>
            <person name="Ramirez L."/>
            <person name="Alfaro M."/>
            <person name="Sun H."/>
            <person name="Tritt A."/>
            <person name="Yoshinaga Y."/>
            <person name="Zwiers L.-H."/>
            <person name="Turgeon B.G."/>
            <person name="Goodwin S.B."/>
            <person name="Spatafora J.W."/>
            <person name="Crous P.W."/>
            <person name="Grigoriev I.V."/>
        </authorList>
    </citation>
    <scope>NUCLEOTIDE SEQUENCE</scope>
    <source>
        <strain evidence="2">P77</strain>
    </source>
</reference>
<gene>
    <name evidence="2" type="ORF">BDW02DRAFT_571608</name>
</gene>